<reference evidence="2" key="1">
    <citation type="submission" date="2021-10" db="EMBL/GenBank/DDBJ databases">
        <title>Gramella sp. ASW11-100T, isolated from marine sediment.</title>
        <authorList>
            <person name="Xia C."/>
        </authorList>
    </citation>
    <scope>NUCLEOTIDE SEQUENCE</scope>
    <source>
        <strain evidence="2">ASW11-100</strain>
    </source>
</reference>
<evidence type="ECO:0000256" key="1">
    <source>
        <dbReference type="SAM" id="Phobius"/>
    </source>
</evidence>
<dbReference type="Pfam" id="PF07332">
    <property type="entry name" value="Phage_holin_3_6"/>
    <property type="match status" value="1"/>
</dbReference>
<proteinExistence type="predicted"/>
<sequence>MAFEKLSNSVHDLNNNIQSYMQSNSEYYKLRAFRQGMKGATSLVRFLVMGFLLSTAGIMLSFAVAIVISEAIGVPSSGYFIVGGFYMIVFVLIFIFGKEPIEKLILRKFSKSVFNDTDDE</sequence>
<keyword evidence="1" id="KW-0472">Membrane</keyword>
<gene>
    <name evidence="2" type="ORF">LGQ90_11565</name>
</gene>
<organism evidence="2 3">
    <name type="scientific">Christiangramia sediminis</name>
    <dbReference type="NCBI Taxonomy" id="2881336"/>
    <lineage>
        <taxon>Bacteria</taxon>
        <taxon>Pseudomonadati</taxon>
        <taxon>Bacteroidota</taxon>
        <taxon>Flavobacteriia</taxon>
        <taxon>Flavobacteriales</taxon>
        <taxon>Flavobacteriaceae</taxon>
        <taxon>Christiangramia</taxon>
    </lineage>
</organism>
<accession>A0A9X1LKL8</accession>
<dbReference type="EMBL" id="JAJBZG010000005">
    <property type="protein sequence ID" value="MCB7481902.1"/>
    <property type="molecule type" value="Genomic_DNA"/>
</dbReference>
<keyword evidence="1" id="KW-1133">Transmembrane helix</keyword>
<keyword evidence="1" id="KW-0812">Transmembrane</keyword>
<feature type="transmembrane region" description="Helical" evidence="1">
    <location>
        <begin position="43"/>
        <end position="67"/>
    </location>
</feature>
<feature type="transmembrane region" description="Helical" evidence="1">
    <location>
        <begin position="79"/>
        <end position="97"/>
    </location>
</feature>
<dbReference type="InterPro" id="IPR009937">
    <property type="entry name" value="Phage_holin_3_6"/>
</dbReference>
<dbReference type="RefSeq" id="WP_229341230.1">
    <property type="nucleotide sequence ID" value="NZ_JAJBZG010000005.1"/>
</dbReference>
<evidence type="ECO:0000313" key="3">
    <source>
        <dbReference type="Proteomes" id="UP001139414"/>
    </source>
</evidence>
<name>A0A9X1LKL8_9FLAO</name>
<dbReference type="AlphaFoldDB" id="A0A9X1LKL8"/>
<evidence type="ECO:0000313" key="2">
    <source>
        <dbReference type="EMBL" id="MCB7481902.1"/>
    </source>
</evidence>
<comment type="caution">
    <text evidence="2">The sequence shown here is derived from an EMBL/GenBank/DDBJ whole genome shotgun (WGS) entry which is preliminary data.</text>
</comment>
<dbReference type="Proteomes" id="UP001139414">
    <property type="component" value="Unassembled WGS sequence"/>
</dbReference>
<protein>
    <submittedName>
        <fullName evidence="2">Phage holin family protein</fullName>
    </submittedName>
</protein>
<keyword evidence="3" id="KW-1185">Reference proteome</keyword>